<dbReference type="Gene3D" id="3.60.21.10">
    <property type="match status" value="1"/>
</dbReference>
<gene>
    <name evidence="7" type="ORF">NG653_07215</name>
</gene>
<reference evidence="7 8" key="1">
    <citation type="submission" date="2022-06" db="EMBL/GenBank/DDBJ databases">
        <authorList>
            <person name="Xuan X."/>
        </authorList>
    </citation>
    <scope>NUCLEOTIDE SEQUENCE [LARGE SCALE GENOMIC DNA]</scope>
    <source>
        <strain evidence="7 8">2V75</strain>
    </source>
</reference>
<dbReference type="Pfam" id="PF00149">
    <property type="entry name" value="Metallophos"/>
    <property type="match status" value="1"/>
</dbReference>
<dbReference type="InterPro" id="IPR043461">
    <property type="entry name" value="LpxH-like"/>
</dbReference>
<keyword evidence="4" id="KW-0472">Membrane</keyword>
<proteinExistence type="predicted"/>
<keyword evidence="5" id="KW-0464">Manganese</keyword>
<name>A0ABT1AXB8_9FLAO</name>
<dbReference type="RefSeq" id="WP_252741014.1">
    <property type="nucleotide sequence ID" value="NZ_JAMXIB010000004.1"/>
</dbReference>
<dbReference type="CDD" id="cd07398">
    <property type="entry name" value="MPP_YbbF-LpxH"/>
    <property type="match status" value="1"/>
</dbReference>
<dbReference type="InterPro" id="IPR029052">
    <property type="entry name" value="Metallo-depent_PP-like"/>
</dbReference>
<evidence type="ECO:0000256" key="2">
    <source>
        <dbReference type="ARBA" id="ARBA00022519"/>
    </source>
</evidence>
<evidence type="ECO:0000259" key="6">
    <source>
        <dbReference type="Pfam" id="PF00149"/>
    </source>
</evidence>
<protein>
    <submittedName>
        <fullName evidence="7">UDP-2,3-diacylglucosamine diphosphatase</fullName>
    </submittedName>
</protein>
<dbReference type="PANTHER" id="PTHR34990">
    <property type="entry name" value="UDP-2,3-DIACYLGLUCOSAMINE HYDROLASE-RELATED"/>
    <property type="match status" value="1"/>
</dbReference>
<evidence type="ECO:0000256" key="4">
    <source>
        <dbReference type="ARBA" id="ARBA00023136"/>
    </source>
</evidence>
<keyword evidence="1" id="KW-1003">Cell membrane</keyword>
<accession>A0ABT1AXB8</accession>
<dbReference type="EMBL" id="JAMXIB010000004">
    <property type="protein sequence ID" value="MCO5724641.1"/>
    <property type="molecule type" value="Genomic_DNA"/>
</dbReference>
<feature type="domain" description="Calcineurin-like phosphoesterase" evidence="6">
    <location>
        <begin position="8"/>
        <end position="205"/>
    </location>
</feature>
<dbReference type="InterPro" id="IPR004843">
    <property type="entry name" value="Calcineurin-like_PHP"/>
</dbReference>
<keyword evidence="3" id="KW-0479">Metal-binding</keyword>
<evidence type="ECO:0000256" key="5">
    <source>
        <dbReference type="ARBA" id="ARBA00023211"/>
    </source>
</evidence>
<organism evidence="7 8">
    <name type="scientific">Robiginitalea marina</name>
    <dbReference type="NCBI Taxonomy" id="2954105"/>
    <lineage>
        <taxon>Bacteria</taxon>
        <taxon>Pseudomonadati</taxon>
        <taxon>Bacteroidota</taxon>
        <taxon>Flavobacteriia</taxon>
        <taxon>Flavobacteriales</taxon>
        <taxon>Flavobacteriaceae</taxon>
        <taxon>Robiginitalea</taxon>
    </lineage>
</organism>
<dbReference type="Proteomes" id="UP001206312">
    <property type="component" value="Unassembled WGS sequence"/>
</dbReference>
<evidence type="ECO:0000313" key="8">
    <source>
        <dbReference type="Proteomes" id="UP001206312"/>
    </source>
</evidence>
<keyword evidence="8" id="KW-1185">Reference proteome</keyword>
<comment type="caution">
    <text evidence="7">The sequence shown here is derived from an EMBL/GenBank/DDBJ whole genome shotgun (WGS) entry which is preliminary data.</text>
</comment>
<dbReference type="PANTHER" id="PTHR34990:SF2">
    <property type="entry name" value="BLL8164 PROTEIN"/>
    <property type="match status" value="1"/>
</dbReference>
<keyword evidence="2" id="KW-0997">Cell inner membrane</keyword>
<sequence>MKKRPVDLVVLSDVHLGTYGCHARELCRYLKSIRPATVVLNGDIIDVWQFSKRYWPKSHMKVVKLLMDWVTSGVQVYYVTGNHDELLRKFVGFQLSGFSIVNKVVLDLDGKKAWAFHGDVFDVTMKHSKWLAKLGALGYDALILLNRSVNFFGKKLGYGPVSMSKKIKSSVKSAVKFINNFEEIATDIALENGYDYVVCGHIHQPEIREIRKGDSAVTYLNSGDWVENLTSLEYHMGQWSLYRYEHDPAVQPGDEPLAEAEEVMDVQVLFENLVQEMRVR</sequence>
<evidence type="ECO:0000313" key="7">
    <source>
        <dbReference type="EMBL" id="MCO5724641.1"/>
    </source>
</evidence>
<evidence type="ECO:0000256" key="1">
    <source>
        <dbReference type="ARBA" id="ARBA00022475"/>
    </source>
</evidence>
<evidence type="ECO:0000256" key="3">
    <source>
        <dbReference type="ARBA" id="ARBA00022723"/>
    </source>
</evidence>
<dbReference type="SUPFAM" id="SSF56300">
    <property type="entry name" value="Metallo-dependent phosphatases"/>
    <property type="match status" value="1"/>
</dbReference>